<protein>
    <submittedName>
        <fullName evidence="1">Uncharacterized protein</fullName>
    </submittedName>
</protein>
<organism evidence="1 2">
    <name type="scientific">Russula earlei</name>
    <dbReference type="NCBI Taxonomy" id="71964"/>
    <lineage>
        <taxon>Eukaryota</taxon>
        <taxon>Fungi</taxon>
        <taxon>Dikarya</taxon>
        <taxon>Basidiomycota</taxon>
        <taxon>Agaricomycotina</taxon>
        <taxon>Agaricomycetes</taxon>
        <taxon>Russulales</taxon>
        <taxon>Russulaceae</taxon>
        <taxon>Russula</taxon>
    </lineage>
</organism>
<proteinExistence type="predicted"/>
<keyword evidence="2" id="KW-1185">Reference proteome</keyword>
<evidence type="ECO:0000313" key="1">
    <source>
        <dbReference type="EMBL" id="KAI9513433.1"/>
    </source>
</evidence>
<name>A0ACC0UP57_9AGAM</name>
<evidence type="ECO:0000313" key="2">
    <source>
        <dbReference type="Proteomes" id="UP001207468"/>
    </source>
</evidence>
<gene>
    <name evidence="1" type="ORF">F5148DRAFT_1155704</name>
</gene>
<dbReference type="Proteomes" id="UP001207468">
    <property type="component" value="Unassembled WGS sequence"/>
</dbReference>
<accession>A0ACC0UP57</accession>
<dbReference type="EMBL" id="JAGFNK010000001">
    <property type="protein sequence ID" value="KAI9513433.1"/>
    <property type="molecule type" value="Genomic_DNA"/>
</dbReference>
<reference evidence="1" key="1">
    <citation type="submission" date="2021-03" db="EMBL/GenBank/DDBJ databases">
        <title>Evolutionary priming and transition to the ectomycorrhizal habit in an iconic lineage of mushroom-forming fungi: is preadaptation a requirement?</title>
        <authorList>
            <consortium name="DOE Joint Genome Institute"/>
            <person name="Looney B.P."/>
            <person name="Miyauchi S."/>
            <person name="Morin E."/>
            <person name="Drula E."/>
            <person name="Courty P.E."/>
            <person name="Chicoki N."/>
            <person name="Fauchery L."/>
            <person name="Kohler A."/>
            <person name="Kuo A."/>
            <person name="LaButti K."/>
            <person name="Pangilinan J."/>
            <person name="Lipzen A."/>
            <person name="Riley R."/>
            <person name="Andreopoulos W."/>
            <person name="He G."/>
            <person name="Johnson J."/>
            <person name="Barry K.W."/>
            <person name="Grigoriev I.V."/>
            <person name="Nagy L."/>
            <person name="Hibbett D."/>
            <person name="Henrissat B."/>
            <person name="Matheny P.B."/>
            <person name="Labbe J."/>
            <person name="Martin A.F."/>
        </authorList>
    </citation>
    <scope>NUCLEOTIDE SEQUENCE</scope>
    <source>
        <strain evidence="1">BPL698</strain>
    </source>
</reference>
<sequence>MSCQHSRLKRPQTIFATFAILPFLLASQAWAAPHSNHTRDGGSGGGGGARTSVIRDLTAEEVAGTDATNQANAAEAARTDRRARRNRRTPSQISTRSLPAYMKEPGEQELVIIQGSQDMEDAPLTAQVVMPPVREDEDESANSHSANSHSRNPSQSSYVIVNDDPHVQTPFLEHHEITHERQSPNTHATSPSVDISDFSHHNYPSPPPTNPASADPRGEAPPYVEVVGDLSAVRATSGDLARVDTTDTLPIAPDSNHAPCSAGLIDAASRALSSPHSSIHPLPASRPSRDLAVSPSPRPSNLSNRTRSTRSPHMGHRTTPSNSDSILSVSSSGLGRGVTHSQSRINVTGGLPSSSTISITSISAPLTHTAVRTDFVYPRTGPTPEQLKLISSVESVSKFGVPYGPDAVAYASASLVNLHGPPPGFEEILSTDGLPGPSGVITRPRAASALSRMSRDVNGPEPRLSLSSLPPSSREPAIPSVLSQADESGSAASHPHHPERSPSSDLSEAESAPESELSDTKEPEVNNPVEAVPPRAPSPSPTVETVSTAATVIKATVSALGGIPGSPDDSAASVGHRPALPSLDAETATTLATSTTRGPAAPSSFRMASAPRGRTLPSSRTSSIETFRTAASGPNHLRESEHGMSDTEQETDEFTDAQSGTETDVETPPVTPHAVPLESTTLVREPPNFNI</sequence>
<comment type="caution">
    <text evidence="1">The sequence shown here is derived from an EMBL/GenBank/DDBJ whole genome shotgun (WGS) entry which is preliminary data.</text>
</comment>